<feature type="region of interest" description="Disordered" evidence="1">
    <location>
        <begin position="14"/>
        <end position="171"/>
    </location>
</feature>
<evidence type="ECO:0000313" key="2">
    <source>
        <dbReference type="EMBL" id="KAJ3509828.1"/>
    </source>
</evidence>
<accession>A0A9W8K7Z1</accession>
<feature type="compositionally biased region" description="Low complexity" evidence="1">
    <location>
        <begin position="142"/>
        <end position="153"/>
    </location>
</feature>
<proteinExistence type="predicted"/>
<sequence length="192" mass="20638">MFKLIRRISYGVIPRPDRPWEEDATSNAPRKTRKRRLSSTEREAVGDDEQANKKKIRGDSATPSVADVEGVFLTPAPQTDAQEVKEVTQGVEEAKKRLRNPSPLPEERSGELDEPTIDATSLPAVNSSSEEAEAPKDEPSIVADDVSDVASSSGEDATLSEKGKPSEDLKASTLPVVEAAAVKAIPSSTTKD</sequence>
<evidence type="ECO:0000256" key="1">
    <source>
        <dbReference type="SAM" id="MobiDB-lite"/>
    </source>
</evidence>
<feature type="compositionally biased region" description="Basic and acidic residues" evidence="1">
    <location>
        <begin position="159"/>
        <end position="170"/>
    </location>
</feature>
<dbReference type="OrthoDB" id="3269227at2759"/>
<protein>
    <submittedName>
        <fullName evidence="2">Uncharacterized protein</fullName>
    </submittedName>
</protein>
<organism evidence="2 3">
    <name type="scientific">Agrocybe chaxingu</name>
    <dbReference type="NCBI Taxonomy" id="84603"/>
    <lineage>
        <taxon>Eukaryota</taxon>
        <taxon>Fungi</taxon>
        <taxon>Dikarya</taxon>
        <taxon>Basidiomycota</taxon>
        <taxon>Agaricomycotina</taxon>
        <taxon>Agaricomycetes</taxon>
        <taxon>Agaricomycetidae</taxon>
        <taxon>Agaricales</taxon>
        <taxon>Agaricineae</taxon>
        <taxon>Strophariaceae</taxon>
        <taxon>Agrocybe</taxon>
    </lineage>
</organism>
<dbReference type="EMBL" id="JANKHO010000447">
    <property type="protein sequence ID" value="KAJ3509828.1"/>
    <property type="molecule type" value="Genomic_DNA"/>
</dbReference>
<comment type="caution">
    <text evidence="2">The sequence shown here is derived from an EMBL/GenBank/DDBJ whole genome shotgun (WGS) entry which is preliminary data.</text>
</comment>
<reference evidence="2" key="1">
    <citation type="submission" date="2022-07" db="EMBL/GenBank/DDBJ databases">
        <title>Genome Sequence of Agrocybe chaxingu.</title>
        <authorList>
            <person name="Buettner E."/>
        </authorList>
    </citation>
    <scope>NUCLEOTIDE SEQUENCE</scope>
    <source>
        <strain evidence="2">MP-N11</strain>
    </source>
</reference>
<dbReference type="Proteomes" id="UP001148786">
    <property type="component" value="Unassembled WGS sequence"/>
</dbReference>
<gene>
    <name evidence="2" type="ORF">NLJ89_g5013</name>
</gene>
<evidence type="ECO:0000313" key="3">
    <source>
        <dbReference type="Proteomes" id="UP001148786"/>
    </source>
</evidence>
<name>A0A9W8K7Z1_9AGAR</name>
<dbReference type="AlphaFoldDB" id="A0A9W8K7Z1"/>
<keyword evidence="3" id="KW-1185">Reference proteome</keyword>